<dbReference type="EMBL" id="JAJTTA010000001">
    <property type="protein sequence ID" value="MCF0038695.1"/>
    <property type="molecule type" value="Genomic_DNA"/>
</dbReference>
<feature type="domain" description="Lysozyme inhibitor LprI-like N-terminal" evidence="2">
    <location>
        <begin position="24"/>
        <end position="104"/>
    </location>
</feature>
<organism evidence="3 4">
    <name type="scientific">Dyadobacter fanqingshengii</name>
    <dbReference type="NCBI Taxonomy" id="2906443"/>
    <lineage>
        <taxon>Bacteria</taxon>
        <taxon>Pseudomonadati</taxon>
        <taxon>Bacteroidota</taxon>
        <taxon>Cytophagia</taxon>
        <taxon>Cytophagales</taxon>
        <taxon>Spirosomataceae</taxon>
        <taxon>Dyadobacter</taxon>
    </lineage>
</organism>
<sequence length="125" mass="14622">MKTNLLVFIIFLVSLHNAFGQNDNSYAKAEIEINSVYQKILREYATDKEFIKNLRTSQRLWIQFRDAEVRARYPQREPGYYGSVHSMCLANLKTELTNERIKVLRVWLTGIEEGDVCAGSVKRKY</sequence>
<dbReference type="RefSeq" id="WP_234611208.1">
    <property type="nucleotide sequence ID" value="NZ_CP098806.1"/>
</dbReference>
<dbReference type="Gene3D" id="1.20.1270.180">
    <property type="match status" value="1"/>
</dbReference>
<reference evidence="3" key="1">
    <citation type="submission" date="2021-12" db="EMBL/GenBank/DDBJ databases">
        <title>Novel species in genus Dyadobacter.</title>
        <authorList>
            <person name="Ma C."/>
        </authorList>
    </citation>
    <scope>NUCLEOTIDE SEQUENCE</scope>
    <source>
        <strain evidence="3">CY399</strain>
    </source>
</reference>
<feature type="chain" id="PRO_5040767238" evidence="1">
    <location>
        <begin position="21"/>
        <end position="125"/>
    </location>
</feature>
<keyword evidence="4" id="KW-1185">Reference proteome</keyword>
<accession>A0A9X1P668</accession>
<comment type="caution">
    <text evidence="3">The sequence shown here is derived from an EMBL/GenBank/DDBJ whole genome shotgun (WGS) entry which is preliminary data.</text>
</comment>
<dbReference type="AlphaFoldDB" id="A0A9X1P668"/>
<dbReference type="Pfam" id="PF07007">
    <property type="entry name" value="LprI"/>
    <property type="match status" value="1"/>
</dbReference>
<gene>
    <name evidence="3" type="ORF">LXM24_01260</name>
</gene>
<name>A0A9X1P668_9BACT</name>
<evidence type="ECO:0000256" key="1">
    <source>
        <dbReference type="SAM" id="SignalP"/>
    </source>
</evidence>
<dbReference type="Proteomes" id="UP001139700">
    <property type="component" value="Unassembled WGS sequence"/>
</dbReference>
<evidence type="ECO:0000259" key="2">
    <source>
        <dbReference type="Pfam" id="PF07007"/>
    </source>
</evidence>
<feature type="signal peptide" evidence="1">
    <location>
        <begin position="1"/>
        <end position="20"/>
    </location>
</feature>
<evidence type="ECO:0000313" key="3">
    <source>
        <dbReference type="EMBL" id="MCF0038695.1"/>
    </source>
</evidence>
<evidence type="ECO:0000313" key="4">
    <source>
        <dbReference type="Proteomes" id="UP001139700"/>
    </source>
</evidence>
<proteinExistence type="predicted"/>
<dbReference type="InterPro" id="IPR009739">
    <property type="entry name" value="LprI-like_N"/>
</dbReference>
<keyword evidence="1" id="KW-0732">Signal</keyword>
<protein>
    <submittedName>
        <fullName evidence="3">DUF1311 domain-containing protein</fullName>
    </submittedName>
</protein>